<dbReference type="PRINTS" id="PR00455">
    <property type="entry name" value="HTHTETR"/>
</dbReference>
<feature type="compositionally biased region" description="Low complexity" evidence="5">
    <location>
        <begin position="159"/>
        <end position="179"/>
    </location>
</feature>
<dbReference type="SUPFAM" id="SSF46689">
    <property type="entry name" value="Homeodomain-like"/>
    <property type="match status" value="1"/>
</dbReference>
<dbReference type="eggNOG" id="COG1309">
    <property type="taxonomic scope" value="Bacteria"/>
</dbReference>
<dbReference type="SUPFAM" id="SSF48498">
    <property type="entry name" value="Tetracyclin repressor-like, C-terminal domain"/>
    <property type="match status" value="1"/>
</dbReference>
<dbReference type="GO" id="GO:0046677">
    <property type="term" value="P:response to antibiotic"/>
    <property type="evidence" value="ECO:0007669"/>
    <property type="project" value="InterPro"/>
</dbReference>
<dbReference type="GO" id="GO:0000976">
    <property type="term" value="F:transcription cis-regulatory region binding"/>
    <property type="evidence" value="ECO:0007669"/>
    <property type="project" value="TreeGrafter"/>
</dbReference>
<evidence type="ECO:0000259" key="6">
    <source>
        <dbReference type="PROSITE" id="PS50977"/>
    </source>
</evidence>
<keyword evidence="2 4" id="KW-0238">DNA-binding</keyword>
<name>C3PHB8_CORA7</name>
<dbReference type="InterPro" id="IPR001647">
    <property type="entry name" value="HTH_TetR"/>
</dbReference>
<dbReference type="GO" id="GO:0003700">
    <property type="term" value="F:DNA-binding transcription factor activity"/>
    <property type="evidence" value="ECO:0007669"/>
    <property type="project" value="TreeGrafter"/>
</dbReference>
<sequence length="206" mass="21899">MGFLLPRRVGHVHLSRDAIVSTALELLTQYGLADVTMRRVATNLGVAPGALYWHVTNKQSLIAAMTAEILAPVTGESTAELVSSLHRELQRWRDGAEVAIAGASFPESSASADLEKLFTKALQKEAPDASPEDRAVAARTLIHYTLGATFMEQSREQLSGAALGGTSPSTASTAPETTPVDATSVRAAELMVAGLRSLRSDHIHQN</sequence>
<keyword evidence="3" id="KW-0804">Transcription</keyword>
<evidence type="ECO:0000313" key="7">
    <source>
        <dbReference type="EMBL" id="ACP33222.1"/>
    </source>
</evidence>
<dbReference type="Gene3D" id="1.10.10.60">
    <property type="entry name" value="Homeodomain-like"/>
    <property type="match status" value="1"/>
</dbReference>
<keyword evidence="1" id="KW-0805">Transcription regulation</keyword>
<organism evidence="7 8">
    <name type="scientific">Corynebacterium aurimucosum (strain ATCC 700975 / DSM 44827 / CIP 107346 / CN-1)</name>
    <name type="common">Corynebacterium nigricans</name>
    <dbReference type="NCBI Taxonomy" id="548476"/>
    <lineage>
        <taxon>Bacteria</taxon>
        <taxon>Bacillati</taxon>
        <taxon>Actinomycetota</taxon>
        <taxon>Actinomycetes</taxon>
        <taxon>Mycobacteriales</taxon>
        <taxon>Corynebacteriaceae</taxon>
        <taxon>Corynebacterium</taxon>
    </lineage>
</organism>
<gene>
    <name evidence="7" type="primary">tetR</name>
    <name evidence="7" type="ordered locus">cauri_1629</name>
</gene>
<dbReference type="PROSITE" id="PS50977">
    <property type="entry name" value="HTH_TETR_2"/>
    <property type="match status" value="1"/>
</dbReference>
<feature type="DNA-binding region" description="H-T-H motif" evidence="4">
    <location>
        <begin position="36"/>
        <end position="55"/>
    </location>
</feature>
<dbReference type="PANTHER" id="PTHR30055:SF151">
    <property type="entry name" value="TRANSCRIPTIONAL REGULATORY PROTEIN"/>
    <property type="match status" value="1"/>
</dbReference>
<evidence type="ECO:0000256" key="5">
    <source>
        <dbReference type="SAM" id="MobiDB-lite"/>
    </source>
</evidence>
<dbReference type="InterPro" id="IPR023772">
    <property type="entry name" value="DNA-bd_HTH_TetR-type_CS"/>
</dbReference>
<protein>
    <submittedName>
        <fullName evidence="7">Transcriptional regulator, TetR family</fullName>
    </submittedName>
</protein>
<feature type="region of interest" description="Disordered" evidence="5">
    <location>
        <begin position="158"/>
        <end position="182"/>
    </location>
</feature>
<dbReference type="InterPro" id="IPR050109">
    <property type="entry name" value="HTH-type_TetR-like_transc_reg"/>
</dbReference>
<dbReference type="PANTHER" id="PTHR30055">
    <property type="entry name" value="HTH-TYPE TRANSCRIPTIONAL REGULATOR RUTR"/>
    <property type="match status" value="1"/>
</dbReference>
<dbReference type="InterPro" id="IPR036271">
    <property type="entry name" value="Tet_transcr_reg_TetR-rel_C_sf"/>
</dbReference>
<evidence type="ECO:0000256" key="2">
    <source>
        <dbReference type="ARBA" id="ARBA00023125"/>
    </source>
</evidence>
<evidence type="ECO:0000256" key="3">
    <source>
        <dbReference type="ARBA" id="ARBA00023163"/>
    </source>
</evidence>
<reference evidence="7 8" key="1">
    <citation type="journal article" date="2010" name="BMC Genomics">
        <title>Complete genome sequence and lifestyle of black-pigmented Corynebacterium aurimucosum ATCC 700975 (formerly C. nigricans CN-1) isolated from a vaginal swab of a woman with spontaneous abortion.</title>
        <authorList>
            <person name="Trost E."/>
            <person name="Gotker S."/>
            <person name="Schneider J."/>
            <person name="Schneiker-Bekel S."/>
            <person name="Szczepanowski R."/>
            <person name="Tilker A."/>
            <person name="Viehoever P."/>
            <person name="Arnold W."/>
            <person name="Bekel T."/>
            <person name="Blom J."/>
            <person name="Gartemann K.H."/>
            <person name="Linke B."/>
            <person name="Goesmann A."/>
            <person name="Puhler A."/>
            <person name="Shukla S.K."/>
            <person name="Tauch A."/>
        </authorList>
    </citation>
    <scope>NUCLEOTIDE SEQUENCE [LARGE SCALE GENOMIC DNA]</scope>
    <source>
        <strain evidence="8">ATCC 700975 / DSM 44827 / CIP 107346 / CN-1</strain>
    </source>
</reference>
<dbReference type="EMBL" id="CP001601">
    <property type="protein sequence ID" value="ACP33222.1"/>
    <property type="molecule type" value="Genomic_DNA"/>
</dbReference>
<feature type="domain" description="HTH tetR-type" evidence="6">
    <location>
        <begin position="13"/>
        <end position="73"/>
    </location>
</feature>
<evidence type="ECO:0000313" key="8">
    <source>
        <dbReference type="Proteomes" id="UP000002077"/>
    </source>
</evidence>
<dbReference type="GO" id="GO:0045892">
    <property type="term" value="P:negative regulation of DNA-templated transcription"/>
    <property type="evidence" value="ECO:0007669"/>
    <property type="project" value="InterPro"/>
</dbReference>
<dbReference type="InterPro" id="IPR003012">
    <property type="entry name" value="Tet_transcr_reg_TetR"/>
</dbReference>
<dbReference type="AlphaFoldDB" id="C3PHB8"/>
<evidence type="ECO:0000256" key="1">
    <source>
        <dbReference type="ARBA" id="ARBA00023015"/>
    </source>
</evidence>
<dbReference type="PROSITE" id="PS01081">
    <property type="entry name" value="HTH_TETR_1"/>
    <property type="match status" value="1"/>
</dbReference>
<dbReference type="Pfam" id="PF00440">
    <property type="entry name" value="TetR_N"/>
    <property type="match status" value="1"/>
</dbReference>
<dbReference type="InterPro" id="IPR009057">
    <property type="entry name" value="Homeodomain-like_sf"/>
</dbReference>
<dbReference type="PRINTS" id="PR00400">
    <property type="entry name" value="TETREPRESSOR"/>
</dbReference>
<accession>C3PHB8</accession>
<dbReference type="Gene3D" id="1.10.357.10">
    <property type="entry name" value="Tetracycline Repressor, domain 2"/>
    <property type="match status" value="1"/>
</dbReference>
<dbReference type="Proteomes" id="UP000002077">
    <property type="component" value="Chromosome"/>
</dbReference>
<keyword evidence="8" id="KW-1185">Reference proteome</keyword>
<dbReference type="STRING" id="548476.cauri_1629"/>
<proteinExistence type="predicted"/>
<evidence type="ECO:0000256" key="4">
    <source>
        <dbReference type="PROSITE-ProRule" id="PRU00335"/>
    </source>
</evidence>
<dbReference type="KEGG" id="car:cauri_1629"/>
<dbReference type="HOGENOM" id="CLU_069543_2_2_11"/>